<dbReference type="AlphaFoldDB" id="A0A089NTE1"/>
<accession>A0A089NTE1</accession>
<reference evidence="1 2" key="1">
    <citation type="journal article" date="2014" name="PLoS ONE">
        <title>Genome Information of Methylobacterium oryzae, a Plant-Probiotic Methylotroph in the Phyllosphere.</title>
        <authorList>
            <person name="Kwak M.J."/>
            <person name="Jeong H."/>
            <person name="Madhaiyan M."/>
            <person name="Lee Y."/>
            <person name="Sa T.M."/>
            <person name="Oh T.K."/>
            <person name="Kim J.F."/>
        </authorList>
    </citation>
    <scope>NUCLEOTIDE SEQUENCE [LARGE SCALE GENOMIC DNA]</scope>
    <source>
        <strain evidence="1 2">CBMB20</strain>
    </source>
</reference>
<protein>
    <submittedName>
        <fullName evidence="1">Protein of unassigned function</fullName>
    </submittedName>
</protein>
<organism evidence="1 2">
    <name type="scientific">Methylobacterium oryzae CBMB20</name>
    <dbReference type="NCBI Taxonomy" id="693986"/>
    <lineage>
        <taxon>Bacteria</taxon>
        <taxon>Pseudomonadati</taxon>
        <taxon>Pseudomonadota</taxon>
        <taxon>Alphaproteobacteria</taxon>
        <taxon>Hyphomicrobiales</taxon>
        <taxon>Methylobacteriaceae</taxon>
        <taxon>Methylobacterium</taxon>
    </lineage>
</organism>
<dbReference type="eggNOG" id="ENOG50310E7">
    <property type="taxonomic scope" value="Bacteria"/>
</dbReference>
<name>A0A089NTE1_9HYPH</name>
<dbReference type="EMBL" id="CP003811">
    <property type="protein sequence ID" value="AIQ90677.1"/>
    <property type="molecule type" value="Genomic_DNA"/>
</dbReference>
<dbReference type="KEGG" id="mor:MOC_2922"/>
<dbReference type="STRING" id="693986.MOC_2922"/>
<keyword evidence="2" id="KW-1185">Reference proteome</keyword>
<proteinExistence type="predicted"/>
<dbReference type="HOGENOM" id="CLU_2936336_0_0_5"/>
<evidence type="ECO:0000313" key="1">
    <source>
        <dbReference type="EMBL" id="AIQ90677.1"/>
    </source>
</evidence>
<dbReference type="Proteomes" id="UP000029492">
    <property type="component" value="Chromosome"/>
</dbReference>
<dbReference type="RefSeq" id="WP_012319479.1">
    <property type="nucleotide sequence ID" value="NZ_CP003811.1"/>
</dbReference>
<evidence type="ECO:0000313" key="2">
    <source>
        <dbReference type="Proteomes" id="UP000029492"/>
    </source>
</evidence>
<gene>
    <name evidence="1" type="ORF">MOC_2922</name>
</gene>
<dbReference type="GeneID" id="6138555"/>
<sequence length="60" mass="6661">MTRIDWIEEAARVDALADALLAGDETAAARAVAGLDDRQRTRVEGRARLIVLWHRFAGED</sequence>